<evidence type="ECO:0000313" key="2">
    <source>
        <dbReference type="EMBL" id="CAK9316868.1"/>
    </source>
</evidence>
<gene>
    <name evidence="2" type="ORF">CITCOLO1_LOCUS8747</name>
</gene>
<sequence>MTFNPLGVSFITFAFFLLALWPHHSSSSSSSSAFQNLFPSLSLMTIIKGEKGKEDQMRLGQYWNSTSSDLTASKIPNTFFSFFSYSHEITYTSLVFSILNQNYTLPEPLTPKSSKLAEIFFA</sequence>
<keyword evidence="3" id="KW-1185">Reference proteome</keyword>
<protein>
    <submittedName>
        <fullName evidence="2">Uncharacterized protein</fullName>
    </submittedName>
</protein>
<dbReference type="Proteomes" id="UP001642487">
    <property type="component" value="Chromosome 3"/>
</dbReference>
<evidence type="ECO:0000256" key="1">
    <source>
        <dbReference type="SAM" id="SignalP"/>
    </source>
</evidence>
<reference evidence="2 3" key="1">
    <citation type="submission" date="2024-03" db="EMBL/GenBank/DDBJ databases">
        <authorList>
            <person name="Gkanogiannis A."/>
            <person name="Becerra Lopez-Lavalle L."/>
        </authorList>
    </citation>
    <scope>NUCLEOTIDE SEQUENCE [LARGE SCALE GENOMIC DNA]</scope>
</reference>
<evidence type="ECO:0000313" key="3">
    <source>
        <dbReference type="Proteomes" id="UP001642487"/>
    </source>
</evidence>
<accession>A0ABP0YD14</accession>
<name>A0ABP0YD14_9ROSI</name>
<keyword evidence="1" id="KW-0732">Signal</keyword>
<feature type="chain" id="PRO_5046098790" evidence="1">
    <location>
        <begin position="28"/>
        <end position="122"/>
    </location>
</feature>
<organism evidence="2 3">
    <name type="scientific">Citrullus colocynthis</name>
    <name type="common">colocynth</name>
    <dbReference type="NCBI Taxonomy" id="252529"/>
    <lineage>
        <taxon>Eukaryota</taxon>
        <taxon>Viridiplantae</taxon>
        <taxon>Streptophyta</taxon>
        <taxon>Embryophyta</taxon>
        <taxon>Tracheophyta</taxon>
        <taxon>Spermatophyta</taxon>
        <taxon>Magnoliopsida</taxon>
        <taxon>eudicotyledons</taxon>
        <taxon>Gunneridae</taxon>
        <taxon>Pentapetalae</taxon>
        <taxon>rosids</taxon>
        <taxon>fabids</taxon>
        <taxon>Cucurbitales</taxon>
        <taxon>Cucurbitaceae</taxon>
        <taxon>Benincaseae</taxon>
        <taxon>Citrullus</taxon>
    </lineage>
</organism>
<dbReference type="EMBL" id="OZ021737">
    <property type="protein sequence ID" value="CAK9316868.1"/>
    <property type="molecule type" value="Genomic_DNA"/>
</dbReference>
<feature type="signal peptide" evidence="1">
    <location>
        <begin position="1"/>
        <end position="27"/>
    </location>
</feature>
<proteinExistence type="predicted"/>